<gene>
    <name evidence="7" type="ORF">EUB48_17765</name>
</gene>
<evidence type="ECO:0000259" key="6">
    <source>
        <dbReference type="Pfam" id="PF02826"/>
    </source>
</evidence>
<feature type="domain" description="D-isomer specific 2-hydroxyacid dehydrogenase NAD-binding" evidence="6">
    <location>
        <begin position="127"/>
        <end position="280"/>
    </location>
</feature>
<dbReference type="KEGG" id="rhf:EUB48_17765"/>
<name>A0A515DET7_9BURK</name>
<dbReference type="Pfam" id="PF02826">
    <property type="entry name" value="2-Hacid_dh_C"/>
    <property type="match status" value="1"/>
</dbReference>
<evidence type="ECO:0000256" key="4">
    <source>
        <dbReference type="RuleBase" id="RU003719"/>
    </source>
</evidence>
<dbReference type="InterPro" id="IPR006140">
    <property type="entry name" value="D-isomer_DH_NAD-bd"/>
</dbReference>
<dbReference type="PANTHER" id="PTHR42789">
    <property type="entry name" value="D-ISOMER SPECIFIC 2-HYDROXYACID DEHYDROGENASE FAMILY PROTEIN (AFU_ORTHOLOGUE AFUA_6G10090)"/>
    <property type="match status" value="1"/>
</dbReference>
<dbReference type="Gene3D" id="3.40.50.720">
    <property type="entry name" value="NAD(P)-binding Rossmann-like Domain"/>
    <property type="match status" value="2"/>
</dbReference>
<evidence type="ECO:0000256" key="2">
    <source>
        <dbReference type="ARBA" id="ARBA00023002"/>
    </source>
</evidence>
<dbReference type="RefSeq" id="WP_142820369.1">
    <property type="nucleotide sequence ID" value="NZ_CP035503.1"/>
</dbReference>
<evidence type="ECO:0000259" key="5">
    <source>
        <dbReference type="Pfam" id="PF00389"/>
    </source>
</evidence>
<dbReference type="PANTHER" id="PTHR42789:SF1">
    <property type="entry name" value="D-ISOMER SPECIFIC 2-HYDROXYACID DEHYDROGENASE FAMILY PROTEIN (AFU_ORTHOLOGUE AFUA_6G10090)"/>
    <property type="match status" value="1"/>
</dbReference>
<evidence type="ECO:0000256" key="1">
    <source>
        <dbReference type="ARBA" id="ARBA00005854"/>
    </source>
</evidence>
<evidence type="ECO:0000256" key="3">
    <source>
        <dbReference type="ARBA" id="ARBA00023027"/>
    </source>
</evidence>
<dbReference type="OrthoDB" id="9147650at2"/>
<dbReference type="Pfam" id="PF00389">
    <property type="entry name" value="2-Hacid_dh"/>
    <property type="match status" value="1"/>
</dbReference>
<dbReference type="GO" id="GO:0051287">
    <property type="term" value="F:NAD binding"/>
    <property type="evidence" value="ECO:0007669"/>
    <property type="project" value="InterPro"/>
</dbReference>
<dbReference type="AlphaFoldDB" id="A0A515DET7"/>
<accession>A0A515DET7</accession>
<evidence type="ECO:0000313" key="8">
    <source>
        <dbReference type="Proteomes" id="UP000316798"/>
    </source>
</evidence>
<keyword evidence="3" id="KW-0520">NAD</keyword>
<dbReference type="SUPFAM" id="SSF51735">
    <property type="entry name" value="NAD(P)-binding Rossmann-fold domains"/>
    <property type="match status" value="1"/>
</dbReference>
<dbReference type="InterPro" id="IPR006139">
    <property type="entry name" value="D-isomer_2_OHA_DH_cat_dom"/>
</dbReference>
<dbReference type="InterPro" id="IPR036291">
    <property type="entry name" value="NAD(P)-bd_dom_sf"/>
</dbReference>
<keyword evidence="8" id="KW-1185">Reference proteome</keyword>
<proteinExistence type="inferred from homology"/>
<sequence>MDILLLETLIPQARQWLEARHTVSYQPQLADDPSALRRAVYKTQALLVTPKVAVTRELLDFAPRLKVIACLFDDTDNMDLEACYERGIRMIRPASAPVRAQAEYLLGGLLMLLRRGFGVSLGGSRRPDIRLGRELGDSVIGILGLTPAAHTLAHMLAPLGAKLIGYEPALHHSAAIWERLHIQPVGLAELMAQADAVSLQMLYASRYAGFINDAALMHCKPGQAWVSISRSALFEPQALASALRDGRIDACLLDGVDYRLVSEGAPLHGLNNLIVTPRVAAHTRESRLRANWYLVDRMHEAAPTTAGMAPAGLSSVAVAAG</sequence>
<evidence type="ECO:0000313" key="7">
    <source>
        <dbReference type="EMBL" id="QDL38932.1"/>
    </source>
</evidence>
<dbReference type="InterPro" id="IPR050857">
    <property type="entry name" value="D-2-hydroxyacid_DH"/>
</dbReference>
<dbReference type="EMBL" id="CP035503">
    <property type="protein sequence ID" value="QDL38932.1"/>
    <property type="molecule type" value="Genomic_DNA"/>
</dbReference>
<organism evidence="7 8">
    <name type="scientific">Rhodoferax sediminis</name>
    <dbReference type="NCBI Taxonomy" id="2509614"/>
    <lineage>
        <taxon>Bacteria</taxon>
        <taxon>Pseudomonadati</taxon>
        <taxon>Pseudomonadota</taxon>
        <taxon>Betaproteobacteria</taxon>
        <taxon>Burkholderiales</taxon>
        <taxon>Comamonadaceae</taxon>
        <taxon>Rhodoferax</taxon>
    </lineage>
</organism>
<keyword evidence="2 4" id="KW-0560">Oxidoreductase</keyword>
<dbReference type="GO" id="GO:0016616">
    <property type="term" value="F:oxidoreductase activity, acting on the CH-OH group of donors, NAD or NADP as acceptor"/>
    <property type="evidence" value="ECO:0007669"/>
    <property type="project" value="InterPro"/>
</dbReference>
<dbReference type="SUPFAM" id="SSF52283">
    <property type="entry name" value="Formate/glycerate dehydrogenase catalytic domain-like"/>
    <property type="match status" value="1"/>
</dbReference>
<comment type="similarity">
    <text evidence="1 4">Belongs to the D-isomer specific 2-hydroxyacid dehydrogenase family.</text>
</comment>
<protein>
    <submittedName>
        <fullName evidence="7">Hydroxyacid dehydrogenase</fullName>
    </submittedName>
</protein>
<feature type="domain" description="D-isomer specific 2-hydroxyacid dehydrogenase catalytic" evidence="5">
    <location>
        <begin position="3"/>
        <end position="289"/>
    </location>
</feature>
<dbReference type="Proteomes" id="UP000316798">
    <property type="component" value="Chromosome"/>
</dbReference>
<reference evidence="7 8" key="1">
    <citation type="submission" date="2019-01" db="EMBL/GenBank/DDBJ databases">
        <title>Genomic insights into a novel species Rhodoferax sp.</title>
        <authorList>
            <person name="Jin L."/>
        </authorList>
    </citation>
    <scope>NUCLEOTIDE SEQUENCE [LARGE SCALE GENOMIC DNA]</scope>
    <source>
        <strain evidence="7 8">CHu59-6-5</strain>
    </source>
</reference>